<evidence type="ECO:0000313" key="12">
    <source>
        <dbReference type="Proteomes" id="UP000196027"/>
    </source>
</evidence>
<dbReference type="Proteomes" id="UP000196027">
    <property type="component" value="Chromosome"/>
</dbReference>
<dbReference type="AlphaFoldDB" id="A0A1Y0I1M8"/>
<organism evidence="11 12">
    <name type="scientific">Oleiphilus messinensis</name>
    <dbReference type="NCBI Taxonomy" id="141451"/>
    <lineage>
        <taxon>Bacteria</taxon>
        <taxon>Pseudomonadati</taxon>
        <taxon>Pseudomonadota</taxon>
        <taxon>Gammaproteobacteria</taxon>
        <taxon>Oceanospirillales</taxon>
        <taxon>Oleiphilaceae</taxon>
        <taxon>Oleiphilus</taxon>
    </lineage>
</organism>
<evidence type="ECO:0000256" key="4">
    <source>
        <dbReference type="ARBA" id="ARBA00022692"/>
    </source>
</evidence>
<comment type="similarity">
    <text evidence="8">Belongs to the exbB/tolQ family.</text>
</comment>
<dbReference type="PANTHER" id="PTHR30625:SF15">
    <property type="entry name" value="BIOPOLYMER TRANSPORT PROTEIN EXBB"/>
    <property type="match status" value="1"/>
</dbReference>
<comment type="subcellular location">
    <subcellularLocation>
        <location evidence="1">Cell membrane</location>
        <topology evidence="1">Multi-pass membrane protein</topology>
    </subcellularLocation>
    <subcellularLocation>
        <location evidence="8">Membrane</location>
        <topology evidence="8">Multi-pass membrane protein</topology>
    </subcellularLocation>
</comment>
<dbReference type="GO" id="GO:0005886">
    <property type="term" value="C:plasma membrane"/>
    <property type="evidence" value="ECO:0007669"/>
    <property type="project" value="UniProtKB-SubCell"/>
</dbReference>
<keyword evidence="12" id="KW-1185">Reference proteome</keyword>
<keyword evidence="7 9" id="KW-0472">Membrane</keyword>
<dbReference type="GO" id="GO:0017038">
    <property type="term" value="P:protein import"/>
    <property type="evidence" value="ECO:0007669"/>
    <property type="project" value="TreeGrafter"/>
</dbReference>
<sequence length="203" mass="22533">MNIFLEQGTLMEYVQMGGFVMPPLVLTSVVLWYALVYRLLTIRKGRLSPRELVRKGQKGEITENSITARAAVFALQQAERIQDRQALKSIVKEQFSELRLEIARHKKLVRSLVAVAPLLGLLGTVDGMIETFDSLADMALFSQSGGIAGGISKALFTTQMGLAVSIPGLLLGRVIERKERNIYRELDQIRDLVCANSTATINR</sequence>
<dbReference type="InterPro" id="IPR002898">
    <property type="entry name" value="MotA_ExbB_proton_chnl"/>
</dbReference>
<feature type="transmembrane region" description="Helical" evidence="9">
    <location>
        <begin position="145"/>
        <end position="171"/>
    </location>
</feature>
<gene>
    <name evidence="11" type="ORF">OLMES_0246</name>
</gene>
<evidence type="ECO:0000256" key="6">
    <source>
        <dbReference type="ARBA" id="ARBA00022989"/>
    </source>
</evidence>
<evidence type="ECO:0000256" key="3">
    <source>
        <dbReference type="ARBA" id="ARBA00022475"/>
    </source>
</evidence>
<keyword evidence="3" id="KW-1003">Cell membrane</keyword>
<feature type="transmembrane region" description="Helical" evidence="9">
    <location>
        <begin position="20"/>
        <end position="40"/>
    </location>
</feature>
<dbReference type="EMBL" id="CP021425">
    <property type="protein sequence ID" value="ARU54352.1"/>
    <property type="molecule type" value="Genomic_DNA"/>
</dbReference>
<evidence type="ECO:0000256" key="1">
    <source>
        <dbReference type="ARBA" id="ARBA00004651"/>
    </source>
</evidence>
<keyword evidence="4 9" id="KW-0812">Transmembrane</keyword>
<keyword evidence="6 9" id="KW-1133">Transmembrane helix</keyword>
<evidence type="ECO:0000256" key="7">
    <source>
        <dbReference type="ARBA" id="ARBA00023136"/>
    </source>
</evidence>
<evidence type="ECO:0000256" key="2">
    <source>
        <dbReference type="ARBA" id="ARBA00022448"/>
    </source>
</evidence>
<dbReference type="RefSeq" id="WP_087459567.1">
    <property type="nucleotide sequence ID" value="NZ_CP021425.1"/>
</dbReference>
<proteinExistence type="inferred from homology"/>
<evidence type="ECO:0000313" key="11">
    <source>
        <dbReference type="EMBL" id="ARU54352.1"/>
    </source>
</evidence>
<evidence type="ECO:0000256" key="8">
    <source>
        <dbReference type="RuleBase" id="RU004057"/>
    </source>
</evidence>
<reference evidence="11 12" key="1">
    <citation type="submission" date="2017-05" db="EMBL/GenBank/DDBJ databases">
        <title>Genomic insights into alkan degradation activity of Oleiphilus messinensis.</title>
        <authorList>
            <person name="Kozyavkin S.A."/>
            <person name="Slesarev A.I."/>
            <person name="Golyshin P.N."/>
            <person name="Korzhenkov A."/>
            <person name="Golyshina O.N."/>
            <person name="Toshchakov S.V."/>
        </authorList>
    </citation>
    <scope>NUCLEOTIDE SEQUENCE [LARGE SCALE GENOMIC DNA]</scope>
    <source>
        <strain evidence="11 12">ME102</strain>
    </source>
</reference>
<dbReference type="Pfam" id="PF01618">
    <property type="entry name" value="MotA_ExbB"/>
    <property type="match status" value="1"/>
</dbReference>
<dbReference type="KEGG" id="ome:OLMES_0246"/>
<evidence type="ECO:0000256" key="9">
    <source>
        <dbReference type="SAM" id="Phobius"/>
    </source>
</evidence>
<name>A0A1Y0I1M8_9GAMM</name>
<dbReference type="InterPro" id="IPR050790">
    <property type="entry name" value="ExbB/TolQ_transport"/>
</dbReference>
<dbReference type="OrthoDB" id="4045at2"/>
<keyword evidence="5 8" id="KW-0653">Protein transport</keyword>
<accession>A0A1Y0I1M8</accession>
<evidence type="ECO:0000259" key="10">
    <source>
        <dbReference type="Pfam" id="PF01618"/>
    </source>
</evidence>
<keyword evidence="2 8" id="KW-0813">Transport</keyword>
<feature type="transmembrane region" description="Helical" evidence="9">
    <location>
        <begin position="108"/>
        <end position="125"/>
    </location>
</feature>
<dbReference type="PANTHER" id="PTHR30625">
    <property type="entry name" value="PROTEIN TOLQ"/>
    <property type="match status" value="1"/>
</dbReference>
<feature type="domain" description="MotA/TolQ/ExbB proton channel" evidence="10">
    <location>
        <begin position="65"/>
        <end position="186"/>
    </location>
</feature>
<protein>
    <submittedName>
        <fullName evidence="11">MotA/TolQ/ExbB proton channel</fullName>
    </submittedName>
</protein>
<evidence type="ECO:0000256" key="5">
    <source>
        <dbReference type="ARBA" id="ARBA00022927"/>
    </source>
</evidence>